<evidence type="ECO:0000256" key="1">
    <source>
        <dbReference type="SAM" id="MobiDB-lite"/>
    </source>
</evidence>
<name>Q2G3L1_NOVAD</name>
<sequence length="83" mass="8717">MHAAAARADRADPEGRKVSDRFGAAASRHSAHAALLLGWSPQTFWSATPEEMGAILGALRGDGEAGTIDRGTLDKLMEQDRGG</sequence>
<evidence type="ECO:0000313" key="3">
    <source>
        <dbReference type="Proteomes" id="UP000009134"/>
    </source>
</evidence>
<dbReference type="Pfam" id="PF09550">
    <property type="entry name" value="Phage_TAC_6"/>
    <property type="match status" value="1"/>
</dbReference>
<organism evidence="2 3">
    <name type="scientific">Novosphingobium aromaticivorans (strain ATCC 700278 / DSM 12444 / CCUG 56034 / CIP 105152 / NBRC 16084 / F199)</name>
    <dbReference type="NCBI Taxonomy" id="279238"/>
    <lineage>
        <taxon>Bacteria</taxon>
        <taxon>Pseudomonadati</taxon>
        <taxon>Pseudomonadota</taxon>
        <taxon>Alphaproteobacteria</taxon>
        <taxon>Sphingomonadales</taxon>
        <taxon>Sphingomonadaceae</taxon>
        <taxon>Novosphingobium</taxon>
    </lineage>
</organism>
<evidence type="ECO:0008006" key="4">
    <source>
        <dbReference type="Google" id="ProtNLM"/>
    </source>
</evidence>
<reference evidence="3" key="1">
    <citation type="submission" date="2006-01" db="EMBL/GenBank/DDBJ databases">
        <title>Complete sequence of Novosphingobium aromaticivorans DSM 12444.</title>
        <authorList>
            <consortium name="US DOE Joint Genome Institute"/>
            <person name="Copeland A."/>
            <person name="Lucas S."/>
            <person name="Lapidus A."/>
            <person name="Barry K."/>
            <person name="Detter J.C."/>
            <person name="Glavina T."/>
            <person name="Hammon N."/>
            <person name="Israni S."/>
            <person name="Pitluck S."/>
            <person name="Chain P."/>
            <person name="Malfatti S."/>
            <person name="Shin M."/>
            <person name="Vergez L."/>
            <person name="Schmutz J."/>
            <person name="Larimer F."/>
            <person name="Land M."/>
            <person name="Kyrpides N."/>
            <person name="Ivanova N."/>
            <person name="Fredrickson J."/>
            <person name="Balkwill D."/>
            <person name="Romine M.F."/>
            <person name="Richardson P."/>
        </authorList>
    </citation>
    <scope>NUCLEOTIDE SEQUENCE [LARGE SCALE GENOMIC DNA]</scope>
    <source>
        <strain evidence="3">ATCC 700278 / DSM 12444 / CCUG 56034 / CIP 105152 / NBRC 16084 / F199</strain>
    </source>
</reference>
<dbReference type="Proteomes" id="UP000009134">
    <property type="component" value="Chromosome"/>
</dbReference>
<dbReference type="HOGENOM" id="CLU_187731_0_0_5"/>
<dbReference type="STRING" id="279238.Saro_3127"/>
<feature type="compositionally biased region" description="Basic and acidic residues" evidence="1">
    <location>
        <begin position="7"/>
        <end position="20"/>
    </location>
</feature>
<proteinExistence type="predicted"/>
<dbReference type="InterPro" id="IPR019056">
    <property type="entry name" value="Phage_TAC_6"/>
</dbReference>
<feature type="region of interest" description="Disordered" evidence="1">
    <location>
        <begin position="1"/>
        <end position="24"/>
    </location>
</feature>
<keyword evidence="3" id="KW-1185">Reference proteome</keyword>
<gene>
    <name evidence="2" type="ordered locus">Saro_3127</name>
</gene>
<dbReference type="AlphaFoldDB" id="Q2G3L1"/>
<protein>
    <recommendedName>
        <fullName evidence="4">Phage tail assembly chaperone</fullName>
    </recommendedName>
</protein>
<dbReference type="EMBL" id="CP000248">
    <property type="protein sequence ID" value="ABD27562.1"/>
    <property type="molecule type" value="Genomic_DNA"/>
</dbReference>
<accession>Q2G3L1</accession>
<evidence type="ECO:0000313" key="2">
    <source>
        <dbReference type="EMBL" id="ABD27562.1"/>
    </source>
</evidence>
<dbReference type="KEGG" id="nar:Saro_3127"/>